<dbReference type="SMART" id="SM00382">
    <property type="entry name" value="AAA"/>
    <property type="match status" value="2"/>
</dbReference>
<dbReference type="GO" id="GO:0005524">
    <property type="term" value="F:ATP binding"/>
    <property type="evidence" value="ECO:0007669"/>
    <property type="project" value="UniProtKB-KW"/>
</dbReference>
<dbReference type="PANTHER" id="PTHR42855">
    <property type="entry name" value="ABC TRANSPORTER ATP-BINDING SUBUNIT"/>
    <property type="match status" value="1"/>
</dbReference>
<name>A0A9D2IIX4_9FIRM</name>
<dbReference type="Gene3D" id="3.40.50.300">
    <property type="entry name" value="P-loop containing nucleotide triphosphate hydrolases"/>
    <property type="match status" value="2"/>
</dbReference>
<evidence type="ECO:0000256" key="3">
    <source>
        <dbReference type="SAM" id="Coils"/>
    </source>
</evidence>
<feature type="domain" description="ABC transporter" evidence="4">
    <location>
        <begin position="310"/>
        <end position="499"/>
    </location>
</feature>
<dbReference type="InterPro" id="IPR003439">
    <property type="entry name" value="ABC_transporter-like_ATP-bd"/>
</dbReference>
<comment type="caution">
    <text evidence="5">The sequence shown here is derived from an EMBL/GenBank/DDBJ whole genome shotgun (WGS) entry which is preliminary data.</text>
</comment>
<dbReference type="SUPFAM" id="SSF52540">
    <property type="entry name" value="P-loop containing nucleoside triphosphate hydrolases"/>
    <property type="match status" value="2"/>
</dbReference>
<dbReference type="Pfam" id="PF00005">
    <property type="entry name" value="ABC_tran"/>
    <property type="match status" value="2"/>
</dbReference>
<sequence>MSLIQINQLSFTYEGSFDPVFENVTFQIDTDWKLGFIGRNGKGKTTFLKLLMHEYEYSGTITASVDFEYFPFAVKDPSLMTYEVLEELNPVMEQWELIRELNLLDTDPEILYRPFRTLSFGEQTKSLLAALFLKEHAFLLIDEPTNHLDVRAREKVADYLARKKGFILVSHDRDFIDRCVDHVLVLNRQSIEVRRGNFSSWYADKTARDHLELKQNENLKKDIYKLKEAARQTARWSDKVESSKIGSRVAGLKPDRGHIGHQAAKMMKRAKTLEHRKENAIREKEGLLKDVETLDSLKINVLEHHSRRLVSLRDVTIDYGHAEHSGQGSPLLTNFNLEISKGERIALSGKNGCGKSSLIKLILGEDIPHTGEVYIAGGLKISYISQDTSWLKGGLASFAERRGLDDALFRTVLKKLGLERVQFEKRIEDYSEGQKKKVLLASSLCEPAHLFLWDEPLNFIDIFSRIQLEELLLSACPTMLFVEHDRAFREKTATRIVEI</sequence>
<dbReference type="PROSITE" id="PS50893">
    <property type="entry name" value="ABC_TRANSPORTER_2"/>
    <property type="match status" value="2"/>
</dbReference>
<dbReference type="EMBL" id="DXCD01000038">
    <property type="protein sequence ID" value="HIZ12569.1"/>
    <property type="molecule type" value="Genomic_DNA"/>
</dbReference>
<accession>A0A9D2IIX4</accession>
<feature type="coiled-coil region" evidence="3">
    <location>
        <begin position="263"/>
        <end position="290"/>
    </location>
</feature>
<evidence type="ECO:0000259" key="4">
    <source>
        <dbReference type="PROSITE" id="PS50893"/>
    </source>
</evidence>
<dbReference type="PANTHER" id="PTHR42855:SF2">
    <property type="entry name" value="DRUG RESISTANCE ABC TRANSPORTER,ATP-BINDING PROTEIN"/>
    <property type="match status" value="1"/>
</dbReference>
<evidence type="ECO:0000256" key="2">
    <source>
        <dbReference type="ARBA" id="ARBA00022840"/>
    </source>
</evidence>
<dbReference type="AlphaFoldDB" id="A0A9D2IIX4"/>
<keyword evidence="2" id="KW-0067">ATP-binding</keyword>
<evidence type="ECO:0000313" key="5">
    <source>
        <dbReference type="EMBL" id="HIZ12569.1"/>
    </source>
</evidence>
<organism evidence="5 6">
    <name type="scientific">Candidatus Mediterraneibacter stercorigallinarum</name>
    <dbReference type="NCBI Taxonomy" id="2838686"/>
    <lineage>
        <taxon>Bacteria</taxon>
        <taxon>Bacillati</taxon>
        <taxon>Bacillota</taxon>
        <taxon>Clostridia</taxon>
        <taxon>Lachnospirales</taxon>
        <taxon>Lachnospiraceae</taxon>
        <taxon>Mediterraneibacter</taxon>
    </lineage>
</organism>
<protein>
    <submittedName>
        <fullName evidence="5">ABC-F type ribosomal protection protein</fullName>
    </submittedName>
</protein>
<evidence type="ECO:0000256" key="1">
    <source>
        <dbReference type="ARBA" id="ARBA00022741"/>
    </source>
</evidence>
<dbReference type="CDD" id="cd03221">
    <property type="entry name" value="ABCF_EF-3"/>
    <property type="match status" value="2"/>
</dbReference>
<dbReference type="InterPro" id="IPR027417">
    <property type="entry name" value="P-loop_NTPase"/>
</dbReference>
<dbReference type="GO" id="GO:0016887">
    <property type="term" value="F:ATP hydrolysis activity"/>
    <property type="evidence" value="ECO:0007669"/>
    <property type="project" value="InterPro"/>
</dbReference>
<dbReference type="NCBIfam" id="NF000355">
    <property type="entry name" value="ribo_prot_ABC_F"/>
    <property type="match status" value="1"/>
</dbReference>
<keyword evidence="1" id="KW-0547">Nucleotide-binding</keyword>
<proteinExistence type="predicted"/>
<dbReference type="InterPro" id="IPR051309">
    <property type="entry name" value="ABCF_ATPase"/>
</dbReference>
<evidence type="ECO:0000313" key="6">
    <source>
        <dbReference type="Proteomes" id="UP000824017"/>
    </source>
</evidence>
<reference evidence="5" key="2">
    <citation type="submission" date="2021-04" db="EMBL/GenBank/DDBJ databases">
        <authorList>
            <person name="Gilroy R."/>
        </authorList>
    </citation>
    <scope>NUCLEOTIDE SEQUENCE</scope>
    <source>
        <strain evidence="5">ChiGjej1B1-13045</strain>
    </source>
</reference>
<gene>
    <name evidence="5" type="primary">abc-f</name>
    <name evidence="5" type="ORF">H9817_01385</name>
</gene>
<reference evidence="5" key="1">
    <citation type="journal article" date="2021" name="PeerJ">
        <title>Extensive microbial diversity within the chicken gut microbiome revealed by metagenomics and culture.</title>
        <authorList>
            <person name="Gilroy R."/>
            <person name="Ravi A."/>
            <person name="Getino M."/>
            <person name="Pursley I."/>
            <person name="Horton D.L."/>
            <person name="Alikhan N.F."/>
            <person name="Baker D."/>
            <person name="Gharbi K."/>
            <person name="Hall N."/>
            <person name="Watson M."/>
            <person name="Adriaenssens E.M."/>
            <person name="Foster-Nyarko E."/>
            <person name="Jarju S."/>
            <person name="Secka A."/>
            <person name="Antonio M."/>
            <person name="Oren A."/>
            <person name="Chaudhuri R.R."/>
            <person name="La Ragione R."/>
            <person name="Hildebrand F."/>
            <person name="Pallen M.J."/>
        </authorList>
    </citation>
    <scope>NUCLEOTIDE SEQUENCE</scope>
    <source>
        <strain evidence="5">ChiGjej1B1-13045</strain>
    </source>
</reference>
<dbReference type="InterPro" id="IPR003593">
    <property type="entry name" value="AAA+_ATPase"/>
</dbReference>
<feature type="domain" description="ABC transporter" evidence="4">
    <location>
        <begin position="4"/>
        <end position="213"/>
    </location>
</feature>
<keyword evidence="3" id="KW-0175">Coiled coil</keyword>
<dbReference type="Proteomes" id="UP000824017">
    <property type="component" value="Unassembled WGS sequence"/>
</dbReference>